<dbReference type="RefSeq" id="XP_017886313.1">
    <property type="nucleotide sequence ID" value="XM_018030824.2"/>
</dbReference>
<sequence>MINKSIDEQIIILYGEQKWKDIVDLNLNSYKFDKGRLCWVLPTINDLHWLKEVIDEHNVGGLASIGCGCGLFEWLFQKYSGSEVIGVELDRSWWRSKYSPPVFLTDVIFVLGNESNDRFLSGKYALLFCYFNNGAAFRDYIENYKGNLILVIGPKPGENRWTDPMPFDLKKFHDHGWKLTCERKMERTRDYITAYTKI</sequence>
<dbReference type="GeneID" id="108628730"/>
<name>A0AAJ7NAY3_9HYME</name>
<keyword evidence="1" id="KW-1185">Reference proteome</keyword>
<dbReference type="AlphaFoldDB" id="A0AAJ7NAY3"/>
<evidence type="ECO:0000313" key="2">
    <source>
        <dbReference type="RefSeq" id="XP_017886313.1"/>
    </source>
</evidence>
<reference evidence="2" key="1">
    <citation type="submission" date="2025-08" db="UniProtKB">
        <authorList>
            <consortium name="RefSeq"/>
        </authorList>
    </citation>
    <scope>IDENTIFICATION</scope>
    <source>
        <tissue evidence="2">Whole body</tissue>
    </source>
</reference>
<evidence type="ECO:0000313" key="1">
    <source>
        <dbReference type="Proteomes" id="UP000694925"/>
    </source>
</evidence>
<dbReference type="KEGG" id="ccal:108628730"/>
<dbReference type="Proteomes" id="UP000694925">
    <property type="component" value="Unplaced"/>
</dbReference>
<gene>
    <name evidence="2" type="primary">LOC108628730</name>
</gene>
<proteinExistence type="predicted"/>
<organism evidence="1 2">
    <name type="scientific">Ceratina calcarata</name>
    <dbReference type="NCBI Taxonomy" id="156304"/>
    <lineage>
        <taxon>Eukaryota</taxon>
        <taxon>Metazoa</taxon>
        <taxon>Ecdysozoa</taxon>
        <taxon>Arthropoda</taxon>
        <taxon>Hexapoda</taxon>
        <taxon>Insecta</taxon>
        <taxon>Pterygota</taxon>
        <taxon>Neoptera</taxon>
        <taxon>Endopterygota</taxon>
        <taxon>Hymenoptera</taxon>
        <taxon>Apocrita</taxon>
        <taxon>Aculeata</taxon>
        <taxon>Apoidea</taxon>
        <taxon>Anthophila</taxon>
        <taxon>Apidae</taxon>
        <taxon>Ceratina</taxon>
        <taxon>Zadontomerus</taxon>
    </lineage>
</organism>
<accession>A0AAJ7NAY3</accession>
<protein>
    <submittedName>
        <fullName evidence="2">Uncharacterized protein LOC108628730</fullName>
    </submittedName>
</protein>